<evidence type="ECO:0000313" key="1">
    <source>
        <dbReference type="EMBL" id="RKF06689.1"/>
    </source>
</evidence>
<keyword evidence="2" id="KW-1185">Reference proteome</keyword>
<dbReference type="Proteomes" id="UP000246132">
    <property type="component" value="Unassembled WGS sequence"/>
</dbReference>
<reference evidence="1 2" key="1">
    <citation type="journal article" date="2018" name="Int. J. Syst. Bacteriol.">
        <title>Oceaniradius stylonemae gen. nov., sp. nov., isolated from a red alga, Stylonema cornu-cervi.</title>
        <authorList>
            <person name="Jeong S."/>
        </authorList>
    </citation>
    <scope>NUCLEOTIDE SEQUENCE [LARGE SCALE GENOMIC DNA]</scope>
    <source>
        <strain evidence="1 2">StC1</strain>
    </source>
</reference>
<dbReference type="Pfam" id="PF11367">
    <property type="entry name" value="Tail_completion_gp17"/>
    <property type="match status" value="1"/>
</dbReference>
<gene>
    <name evidence="1" type="ORF">DEM25_010595</name>
</gene>
<evidence type="ECO:0000313" key="2">
    <source>
        <dbReference type="Proteomes" id="UP000246132"/>
    </source>
</evidence>
<dbReference type="EMBL" id="QFWV02000006">
    <property type="protein sequence ID" value="RKF06689.1"/>
    <property type="molecule type" value="Genomic_DNA"/>
</dbReference>
<name>A0A3A8ACH4_9HYPH</name>
<dbReference type="InterPro" id="IPR053745">
    <property type="entry name" value="Viral_Tail_Comp_sf"/>
</dbReference>
<protein>
    <submittedName>
        <fullName evidence="1">DUF3168 domain-containing protein</fullName>
    </submittedName>
</protein>
<dbReference type="RefSeq" id="WP_109767296.1">
    <property type="nucleotide sequence ID" value="NZ_QFWV02000006.1"/>
</dbReference>
<proteinExistence type="predicted"/>
<organism evidence="1 2">
    <name type="scientific">Oceaniradius stylonematis</name>
    <dbReference type="NCBI Taxonomy" id="2184161"/>
    <lineage>
        <taxon>Bacteria</taxon>
        <taxon>Pseudomonadati</taxon>
        <taxon>Pseudomonadota</taxon>
        <taxon>Alphaproteobacteria</taxon>
        <taxon>Hyphomicrobiales</taxon>
        <taxon>Ahrensiaceae</taxon>
        <taxon>Oceaniradius</taxon>
    </lineage>
</organism>
<dbReference type="OrthoDB" id="7630456at2"/>
<comment type="caution">
    <text evidence="1">The sequence shown here is derived from an EMBL/GenBank/DDBJ whole genome shotgun (WGS) entry which is preliminary data.</text>
</comment>
<dbReference type="InterPro" id="IPR021508">
    <property type="entry name" value="Gp17-like"/>
</dbReference>
<sequence length="136" mass="14604">MTGDLHAWLLDRLSNDAALVADLGDPPRVFDRPPPRRALPSVYVGRIEVADWSTDDARGQAVSVVIHAYARGPGRTDIDRIVARIESTLTDAVPATAQSTRIVLAMPVAISTAYERGQAAFHATLRLRFLCAAAGA</sequence>
<accession>A0A3A8ACH4</accession>
<dbReference type="AlphaFoldDB" id="A0A3A8ACH4"/>
<dbReference type="Gene3D" id="3.30.2000.30">
    <property type="match status" value="1"/>
</dbReference>